<organism evidence="2 3">
    <name type="scientific">Actinokineospora fastidiosa</name>
    <dbReference type="NCBI Taxonomy" id="1816"/>
    <lineage>
        <taxon>Bacteria</taxon>
        <taxon>Bacillati</taxon>
        <taxon>Actinomycetota</taxon>
        <taxon>Actinomycetes</taxon>
        <taxon>Pseudonocardiales</taxon>
        <taxon>Pseudonocardiaceae</taxon>
        <taxon>Actinokineospora</taxon>
    </lineage>
</organism>
<dbReference type="AlphaFoldDB" id="A0A918GDH8"/>
<dbReference type="InterPro" id="IPR007111">
    <property type="entry name" value="NACHT_NTPase"/>
</dbReference>
<dbReference type="EMBL" id="BMRB01000002">
    <property type="protein sequence ID" value="GGS29849.1"/>
    <property type="molecule type" value="Genomic_DNA"/>
</dbReference>
<protein>
    <recommendedName>
        <fullName evidence="1">NACHT domain-containing protein</fullName>
    </recommendedName>
</protein>
<evidence type="ECO:0000313" key="3">
    <source>
        <dbReference type="Proteomes" id="UP000660680"/>
    </source>
</evidence>
<name>A0A918GDH8_9PSEU</name>
<evidence type="ECO:0000259" key="1">
    <source>
        <dbReference type="PROSITE" id="PS50837"/>
    </source>
</evidence>
<dbReference type="PANTHER" id="PTHR46312">
    <property type="entry name" value="NACHT DOMAIN-CONTAINING PROTEIN"/>
    <property type="match status" value="1"/>
</dbReference>
<dbReference type="SUPFAM" id="SSF52540">
    <property type="entry name" value="P-loop containing nucleoside triphosphate hydrolases"/>
    <property type="match status" value="1"/>
</dbReference>
<dbReference type="SMART" id="SM00382">
    <property type="entry name" value="AAA"/>
    <property type="match status" value="1"/>
</dbReference>
<dbReference type="Gene3D" id="3.40.50.300">
    <property type="entry name" value="P-loop containing nucleotide triphosphate hydrolases"/>
    <property type="match status" value="1"/>
</dbReference>
<sequence>MLLGAAGAAGTTVTRGVWKWHHERIVRGLGPRVAALTTGFDERYRQYVLATARYVDVKGLATMGFAAPELDDVYVHVGLGPQSLHKAASALVGGEYDSPSRRDIVDFLDGKEPAFLAVVGPPGSGKTTLLRHTARRACDSRKRRRSIPVLVVLREHWETIRNGRSLAHLITSSLGALSAHAPPGWADHHLLQGHCLVLFDGIDEIARVEDRKAVANWIERQSREYPRNDFVLTSRPQGYREAQVDGAQLLQTLPFTVDQVRAFVHGWYLAVERLEASDPLDAVKARSAAAAADLLTRLESVPALVELTPNPLLLTMIANVHRFRGALPGSRADLYREMCEVALWRRNEAKGLPQQLSGNKREVVLRALAYRMMEAGVQVWPRDLVLAEFVRVLRRFTTTQGAEQVLADITSNGLLVELEADQLAFAHLTFQEYLAAAYVRDAHLVDALAERVDDSWWRETILLYAAMVRGDEIVAACLMVGGADAINLAFECADNDADLDPELRRRLSTWLRATMDDRIAMQDRHQRAQVLVVRDLRAAVPLSPSVSLCLEPLSDDVLANTPVTIPAAGISSATASALAKWADLCHRGRGRSVRLPRPDEVANSPLGSADTGQAIWVEDPGSRPFLWWSGDRHPHLVTGADILTQVDHDLDTPLSTAASEAAWELRAALAVSNDEWRFARQLAAMPELAQWRATDEPAFVADAWAAVASAGAAFAGWRLRAFSELASAITPFIDHDRVVTGETARSIRILGLILARAAEGGLRNQLIALTSVITLLEQRAGARALPESVHLAVEKRA</sequence>
<feature type="domain" description="NACHT" evidence="1">
    <location>
        <begin position="114"/>
        <end position="236"/>
    </location>
</feature>
<proteinExistence type="predicted"/>
<dbReference type="PANTHER" id="PTHR46312:SF2">
    <property type="entry name" value="NUCLEOTIDE-BINDING OLIGOMERIZATION DOMAIN-CONTAINING PROTEIN 2-LIKE"/>
    <property type="match status" value="1"/>
</dbReference>
<reference evidence="2" key="2">
    <citation type="submission" date="2020-09" db="EMBL/GenBank/DDBJ databases">
        <authorList>
            <person name="Sun Q."/>
            <person name="Ohkuma M."/>
        </authorList>
    </citation>
    <scope>NUCLEOTIDE SEQUENCE</scope>
    <source>
        <strain evidence="2">JCM 3276</strain>
    </source>
</reference>
<accession>A0A918GDH8</accession>
<keyword evidence="3" id="KW-1185">Reference proteome</keyword>
<dbReference type="InterPro" id="IPR027417">
    <property type="entry name" value="P-loop_NTPase"/>
</dbReference>
<dbReference type="InterPro" id="IPR003593">
    <property type="entry name" value="AAA+_ATPase"/>
</dbReference>
<dbReference type="Pfam" id="PF05729">
    <property type="entry name" value="NACHT"/>
    <property type="match status" value="1"/>
</dbReference>
<comment type="caution">
    <text evidence="2">The sequence shown here is derived from an EMBL/GenBank/DDBJ whole genome shotgun (WGS) entry which is preliminary data.</text>
</comment>
<evidence type="ECO:0000313" key="2">
    <source>
        <dbReference type="EMBL" id="GGS29849.1"/>
    </source>
</evidence>
<dbReference type="PROSITE" id="PS50837">
    <property type="entry name" value="NACHT"/>
    <property type="match status" value="1"/>
</dbReference>
<gene>
    <name evidence="2" type="ORF">GCM10010171_24010</name>
</gene>
<dbReference type="Proteomes" id="UP000660680">
    <property type="component" value="Unassembled WGS sequence"/>
</dbReference>
<reference evidence="2" key="1">
    <citation type="journal article" date="2014" name="Int. J. Syst. Evol. Microbiol.">
        <title>Complete genome sequence of Corynebacterium casei LMG S-19264T (=DSM 44701T), isolated from a smear-ripened cheese.</title>
        <authorList>
            <consortium name="US DOE Joint Genome Institute (JGI-PGF)"/>
            <person name="Walter F."/>
            <person name="Albersmeier A."/>
            <person name="Kalinowski J."/>
            <person name="Ruckert C."/>
        </authorList>
    </citation>
    <scope>NUCLEOTIDE SEQUENCE</scope>
    <source>
        <strain evidence="2">JCM 3276</strain>
    </source>
</reference>